<keyword evidence="2" id="KW-1185">Reference proteome</keyword>
<accession>A0A8I0A5Z2</accession>
<dbReference type="RefSeq" id="WP_022211021.1">
    <property type="nucleotide sequence ID" value="NZ_JACOOQ010000009.1"/>
</dbReference>
<comment type="caution">
    <text evidence="1">The sequence shown here is derived from an EMBL/GenBank/DDBJ whole genome shotgun (WGS) entry which is preliminary data.</text>
</comment>
<sequence>MKYKEMMKSYYGEVYNISELLKKVTDSYRLLIAGAAELNNIPEAKSSYVKDAVKRADKLGETIDHLITLLDKCGESYFQYCSVLGNYIMNKSTQKDILTEIDDELLYDNSSNIGQVKNREDNFVNFDDDDN</sequence>
<name>A0A8I0A5Z2_9CLOT</name>
<evidence type="ECO:0000313" key="1">
    <source>
        <dbReference type="EMBL" id="MBC5640124.1"/>
    </source>
</evidence>
<evidence type="ECO:0000313" key="2">
    <source>
        <dbReference type="Proteomes" id="UP000662088"/>
    </source>
</evidence>
<proteinExistence type="predicted"/>
<protein>
    <submittedName>
        <fullName evidence="1">Uncharacterized protein</fullName>
    </submittedName>
</protein>
<reference evidence="1" key="1">
    <citation type="submission" date="2020-08" db="EMBL/GenBank/DDBJ databases">
        <title>Genome public.</title>
        <authorList>
            <person name="Liu C."/>
            <person name="Sun Q."/>
        </authorList>
    </citation>
    <scope>NUCLEOTIDE SEQUENCE</scope>
    <source>
        <strain evidence="1">NSJ-42</strain>
    </source>
</reference>
<organism evidence="1 2">
    <name type="scientific">Clostridium lentum</name>
    <dbReference type="NCBI Taxonomy" id="2763037"/>
    <lineage>
        <taxon>Bacteria</taxon>
        <taxon>Bacillati</taxon>
        <taxon>Bacillota</taxon>
        <taxon>Clostridia</taxon>
        <taxon>Eubacteriales</taxon>
        <taxon>Clostridiaceae</taxon>
        <taxon>Clostridium</taxon>
    </lineage>
</organism>
<gene>
    <name evidence="1" type="ORF">H8R92_06710</name>
</gene>
<dbReference type="Proteomes" id="UP000662088">
    <property type="component" value="Unassembled WGS sequence"/>
</dbReference>
<dbReference type="EMBL" id="JACOOQ010000009">
    <property type="protein sequence ID" value="MBC5640124.1"/>
    <property type="molecule type" value="Genomic_DNA"/>
</dbReference>
<dbReference type="AlphaFoldDB" id="A0A8I0A5Z2"/>